<dbReference type="GO" id="GO:0006749">
    <property type="term" value="P:glutathione metabolic process"/>
    <property type="evidence" value="ECO:0007669"/>
    <property type="project" value="TreeGrafter"/>
</dbReference>
<feature type="compositionally biased region" description="Basic and acidic residues" evidence="1">
    <location>
        <begin position="520"/>
        <end position="537"/>
    </location>
</feature>
<feature type="domain" description="Hydantoinase B/oxoprolinase" evidence="2">
    <location>
        <begin position="6"/>
        <end position="521"/>
    </location>
</feature>
<dbReference type="GO" id="GO:0005829">
    <property type="term" value="C:cytosol"/>
    <property type="evidence" value="ECO:0007669"/>
    <property type="project" value="TreeGrafter"/>
</dbReference>
<dbReference type="InterPro" id="IPR003692">
    <property type="entry name" value="Hydantoinase_B"/>
</dbReference>
<proteinExistence type="predicted"/>
<protein>
    <submittedName>
        <fullName evidence="3">Hydantoin utilization protein HyuB</fullName>
    </submittedName>
</protein>
<keyword evidence="4" id="KW-1185">Reference proteome</keyword>
<evidence type="ECO:0000313" key="3">
    <source>
        <dbReference type="EMBL" id="ABA90339.1"/>
    </source>
</evidence>
<dbReference type="AlphaFoldDB" id="Q39ZW8"/>
<evidence type="ECO:0000313" key="4">
    <source>
        <dbReference type="Proteomes" id="UP000002534"/>
    </source>
</evidence>
<reference evidence="4" key="1">
    <citation type="submission" date="2005-10" db="EMBL/GenBank/DDBJ databases">
        <title>Complete sequence of Pelobacter carbinolicus DSM 2380.</title>
        <authorList>
            <person name="Copeland A."/>
            <person name="Lucas S."/>
            <person name="Lapidus A."/>
            <person name="Barry K."/>
            <person name="Detter J.C."/>
            <person name="Glavina T."/>
            <person name="Hammon N."/>
            <person name="Israni S."/>
            <person name="Pitluck S."/>
            <person name="Chertkov O."/>
            <person name="Schmutz J."/>
            <person name="Larimer F."/>
            <person name="Land M."/>
            <person name="Kyrpides N."/>
            <person name="Ivanova N."/>
            <person name="Richardson P."/>
        </authorList>
    </citation>
    <scope>NUCLEOTIDE SEQUENCE [LARGE SCALE GENOMIC DNA]</scope>
    <source>
        <strain evidence="4">DSM 2380 / NBRC 103641 / GraBd1</strain>
    </source>
</reference>
<reference evidence="3 4" key="2">
    <citation type="journal article" date="2012" name="BMC Genomics">
        <title>The genome of Pelobacter carbinolicus reveals surprising metabolic capabilities and physiological features.</title>
        <authorList>
            <person name="Aklujkar M."/>
            <person name="Haveman S.A."/>
            <person name="Didonato R.Jr."/>
            <person name="Chertkov O."/>
            <person name="Han C.S."/>
            <person name="Land M.L."/>
            <person name="Brown P."/>
            <person name="Lovley D.R."/>
        </authorList>
    </citation>
    <scope>NUCLEOTIDE SEQUENCE [LARGE SCALE GENOMIC DNA]</scope>
    <source>
        <strain evidence="4">DSM 2380 / NBRC 103641 / GraBd1</strain>
    </source>
</reference>
<dbReference type="STRING" id="338963.Pcar_3104"/>
<organism evidence="3 4">
    <name type="scientific">Syntrophotalea carbinolica (strain DSM 2380 / NBRC 103641 / GraBd1)</name>
    <name type="common">Pelobacter carbinolicus</name>
    <dbReference type="NCBI Taxonomy" id="338963"/>
    <lineage>
        <taxon>Bacteria</taxon>
        <taxon>Pseudomonadati</taxon>
        <taxon>Thermodesulfobacteriota</taxon>
        <taxon>Desulfuromonadia</taxon>
        <taxon>Desulfuromonadales</taxon>
        <taxon>Syntrophotaleaceae</taxon>
        <taxon>Syntrophotalea</taxon>
    </lineage>
</organism>
<accession>Q39ZW8</accession>
<dbReference type="HOGENOM" id="CLU_020413_1_0_7"/>
<dbReference type="PANTHER" id="PTHR11365">
    <property type="entry name" value="5-OXOPROLINASE RELATED"/>
    <property type="match status" value="1"/>
</dbReference>
<dbReference type="Proteomes" id="UP000002534">
    <property type="component" value="Chromosome"/>
</dbReference>
<dbReference type="PANTHER" id="PTHR11365:SF23">
    <property type="entry name" value="HYPOTHETICAL 5-OXOPROLINASE (EUROFUNG)-RELATED"/>
    <property type="match status" value="1"/>
</dbReference>
<dbReference type="GO" id="GO:0017168">
    <property type="term" value="F:5-oxoprolinase (ATP-hydrolyzing) activity"/>
    <property type="evidence" value="ECO:0007669"/>
    <property type="project" value="TreeGrafter"/>
</dbReference>
<gene>
    <name evidence="3" type="primary">hyuB</name>
    <name evidence="3" type="ordered locus">Pcar_3104</name>
</gene>
<evidence type="ECO:0000256" key="1">
    <source>
        <dbReference type="SAM" id="MobiDB-lite"/>
    </source>
</evidence>
<dbReference type="Pfam" id="PF02538">
    <property type="entry name" value="Hydantoinase_B"/>
    <property type="match status" value="1"/>
</dbReference>
<dbReference type="eggNOG" id="COG0146">
    <property type="taxonomic scope" value="Bacteria"/>
</dbReference>
<dbReference type="EMBL" id="CP000142">
    <property type="protein sequence ID" value="ABA90339.1"/>
    <property type="molecule type" value="Genomic_DNA"/>
</dbReference>
<dbReference type="OrthoDB" id="9759608at2"/>
<feature type="region of interest" description="Disordered" evidence="1">
    <location>
        <begin position="513"/>
        <end position="537"/>
    </location>
</feature>
<dbReference type="RefSeq" id="WP_011342899.1">
    <property type="nucleotide sequence ID" value="NC_007498.2"/>
</dbReference>
<sequence>MNPNIDPIRLEVLKNRFASLTEEMGAVLQRTAFSPNIKERRDFSCALFDSDGEMLAQAAHIPVHLGSMPLSVAAAIRRINMAPGDMVMLNDPYCGGTHLPDITLVMPVFCGGAKPAFYLANRAHHADVGGISAGSLPLSTEVFQEGLRIPPVRIVRQGRLQEEVLAMLLANVRTPVEREGDLNAQLAANRVGERRLREIVALYGLDETDLYGRALLNYGERMMADVISAIPDGCYRYEDALDDDGTGSGPIPIRCELTVAGRRASVDFSASAEQVPGCVNAVRAITLSAVFYVFRLLAPEDMPGSAGCMRPLAVRTVPGTVVDCIFPAAVAGGNVETSQRIVDVLLGALSQALPDRIPAASCGSMSNLTIGGVDPRSGDLFAYYETIAGGAGGGPLGPGASGLQTHMTNTLNTPAEALEHAYPLRVKRYALRDGSGGSGRHPGGTGVIKELEILGESRITLISDRRNLGPYGLAGGGAGRPGRNALLRENQLTELPGKCSVAARTGDVLIIETPGGGGWGDDHATPEKGTHERSDRD</sequence>
<dbReference type="KEGG" id="pca:Pcar_3104"/>
<name>Q39ZW8_SYNC1</name>
<evidence type="ECO:0000259" key="2">
    <source>
        <dbReference type="Pfam" id="PF02538"/>
    </source>
</evidence>
<dbReference type="InterPro" id="IPR045079">
    <property type="entry name" value="Oxoprolinase-like"/>
</dbReference>